<dbReference type="Gene3D" id="3.40.50.1820">
    <property type="entry name" value="alpha/beta hydrolase"/>
    <property type="match status" value="1"/>
</dbReference>
<dbReference type="Gene3D" id="1.20.1440.110">
    <property type="entry name" value="acylaminoacyl peptidase"/>
    <property type="match status" value="1"/>
</dbReference>
<comment type="similarity">
    <text evidence="1">Belongs to the AB hydrolase superfamily. FUS2 hydrolase family.</text>
</comment>
<dbReference type="AlphaFoldDB" id="A0A1H3KS50"/>
<proteinExistence type="inferred from homology"/>
<reference evidence="3 4" key="1">
    <citation type="submission" date="2016-10" db="EMBL/GenBank/DDBJ databases">
        <authorList>
            <person name="de Groot N.N."/>
        </authorList>
    </citation>
    <scope>NUCLEOTIDE SEQUENCE [LARGE SCALE GENOMIC DNA]</scope>
    <source>
        <strain evidence="3 4">CGMCC 4.3491</strain>
    </source>
</reference>
<dbReference type="InterPro" id="IPR029058">
    <property type="entry name" value="AB_hydrolase_fold"/>
</dbReference>
<dbReference type="PANTHER" id="PTHR22946">
    <property type="entry name" value="DIENELACTONE HYDROLASE DOMAIN-CONTAINING PROTEIN-RELATED"/>
    <property type="match status" value="1"/>
</dbReference>
<keyword evidence="3" id="KW-0378">Hydrolase</keyword>
<dbReference type="Proteomes" id="UP000198891">
    <property type="component" value="Unassembled WGS sequence"/>
</dbReference>
<evidence type="ECO:0000313" key="4">
    <source>
        <dbReference type="Proteomes" id="UP000198891"/>
    </source>
</evidence>
<dbReference type="PANTHER" id="PTHR22946:SF12">
    <property type="entry name" value="CONIDIAL PIGMENT BIOSYNTHESIS PROTEIN AYG1 (AFU_ORTHOLOGUE AFUA_2G17550)"/>
    <property type="match status" value="1"/>
</dbReference>
<evidence type="ECO:0000256" key="1">
    <source>
        <dbReference type="ARBA" id="ARBA00038115"/>
    </source>
</evidence>
<dbReference type="GO" id="GO:0016787">
    <property type="term" value="F:hydrolase activity"/>
    <property type="evidence" value="ECO:0007669"/>
    <property type="project" value="UniProtKB-KW"/>
</dbReference>
<feature type="domain" description="AB hydrolase-1" evidence="2">
    <location>
        <begin position="156"/>
        <end position="384"/>
    </location>
</feature>
<keyword evidence="4" id="KW-1185">Reference proteome</keyword>
<evidence type="ECO:0000259" key="2">
    <source>
        <dbReference type="Pfam" id="PF12697"/>
    </source>
</evidence>
<dbReference type="EMBL" id="FNPZ01000001">
    <property type="protein sequence ID" value="SDY54485.1"/>
    <property type="molecule type" value="Genomic_DNA"/>
</dbReference>
<evidence type="ECO:0000313" key="3">
    <source>
        <dbReference type="EMBL" id="SDY54485.1"/>
    </source>
</evidence>
<sequence>MSETPGQLFSDPFHNEFGTWLLGYAPYGGGDYGDVAAVAAAVGDGDDGAFYDAWLAAGDRLNAEAETTRAAGHRGSASDLFLRASAAYASAYHPLYGFPVDPRLLEGYRRQVAAFDAGMALREVPVEVVEIPFEGARMRSYLVPATGHESEVRPLVILVNGYDATVTDLWFAMGVAASRRGYHVLMFDGPGQGGMLYEQGVPLRHDWEVVVSAVVDHALTVPTVDASRIAVSGWSLGGYLAPRAASGEPRIAACIADPGQWDLGASLVRFAQRFGATAEEAAHPETLDDAALAQMMAVIRQNRAMRWSIEQRGFWANGVTDLRGMIAATAKFTLRDRVSQLTCPVLLTRAENDPLAAAVGEFAAALPNATVIDFTAAEGAGMHCEMMNRSLVNRRALDWLDTVFGS</sequence>
<dbReference type="STRING" id="381665.SAMN05216554_0657"/>
<dbReference type="OrthoDB" id="9765647at2"/>
<dbReference type="Pfam" id="PF12697">
    <property type="entry name" value="Abhydrolase_6"/>
    <property type="match status" value="1"/>
</dbReference>
<dbReference type="InterPro" id="IPR050261">
    <property type="entry name" value="FrsA_esterase"/>
</dbReference>
<name>A0A1H3KS50_9MICO</name>
<dbReference type="SUPFAM" id="SSF53474">
    <property type="entry name" value="alpha/beta-Hydrolases"/>
    <property type="match status" value="1"/>
</dbReference>
<gene>
    <name evidence="3" type="ORF">SAMN05216554_0657</name>
</gene>
<accession>A0A1H3KS50</accession>
<protein>
    <submittedName>
        <fullName evidence="3">Alpha/beta hydrolase family protein</fullName>
    </submittedName>
</protein>
<dbReference type="InterPro" id="IPR000073">
    <property type="entry name" value="AB_hydrolase_1"/>
</dbReference>
<dbReference type="RefSeq" id="WP_092548671.1">
    <property type="nucleotide sequence ID" value="NZ_FNPZ01000001.1"/>
</dbReference>
<organism evidence="3 4">
    <name type="scientific">Herbiconiux ginsengi</name>
    <dbReference type="NCBI Taxonomy" id="381665"/>
    <lineage>
        <taxon>Bacteria</taxon>
        <taxon>Bacillati</taxon>
        <taxon>Actinomycetota</taxon>
        <taxon>Actinomycetes</taxon>
        <taxon>Micrococcales</taxon>
        <taxon>Microbacteriaceae</taxon>
        <taxon>Herbiconiux</taxon>
    </lineage>
</organism>